<comment type="caution">
    <text evidence="2">The sequence shown here is derived from an EMBL/GenBank/DDBJ whole genome shotgun (WGS) entry which is preliminary data.</text>
</comment>
<feature type="region of interest" description="Disordered" evidence="1">
    <location>
        <begin position="1"/>
        <end position="25"/>
    </location>
</feature>
<gene>
    <name evidence="2" type="ORF">QYM36_010748</name>
</gene>
<dbReference type="Proteomes" id="UP001187531">
    <property type="component" value="Unassembled WGS sequence"/>
</dbReference>
<evidence type="ECO:0000256" key="1">
    <source>
        <dbReference type="SAM" id="MobiDB-lite"/>
    </source>
</evidence>
<protein>
    <submittedName>
        <fullName evidence="2">Uncharacterized protein</fullName>
    </submittedName>
</protein>
<accession>A0AA88L7X1</accession>
<feature type="region of interest" description="Disordered" evidence="1">
    <location>
        <begin position="38"/>
        <end position="66"/>
    </location>
</feature>
<keyword evidence="3" id="KW-1185">Reference proteome</keyword>
<proteinExistence type="predicted"/>
<sequence length="81" mass="8812">MTELYSGVPETHQAPEGATNPIISAFSSAPKSTDIFSETSSYNLDRTEETEVEQIPSTQYETKIPEAKGRAGVGLGDIRYD</sequence>
<dbReference type="AlphaFoldDB" id="A0AA88L7X1"/>
<name>A0AA88L7X1_ARTSF</name>
<reference evidence="2" key="1">
    <citation type="submission" date="2023-07" db="EMBL/GenBank/DDBJ databases">
        <title>Chromosome-level genome assembly of Artemia franciscana.</title>
        <authorList>
            <person name="Jo E."/>
        </authorList>
    </citation>
    <scope>NUCLEOTIDE SEQUENCE</scope>
    <source>
        <tissue evidence="2">Whole body</tissue>
    </source>
</reference>
<evidence type="ECO:0000313" key="3">
    <source>
        <dbReference type="Proteomes" id="UP001187531"/>
    </source>
</evidence>
<evidence type="ECO:0000313" key="2">
    <source>
        <dbReference type="EMBL" id="KAK2716264.1"/>
    </source>
</evidence>
<dbReference type="EMBL" id="JAVRJZ010000012">
    <property type="protein sequence ID" value="KAK2716264.1"/>
    <property type="molecule type" value="Genomic_DNA"/>
</dbReference>
<organism evidence="2 3">
    <name type="scientific">Artemia franciscana</name>
    <name type="common">Brine shrimp</name>
    <name type="synonym">Artemia sanfranciscana</name>
    <dbReference type="NCBI Taxonomy" id="6661"/>
    <lineage>
        <taxon>Eukaryota</taxon>
        <taxon>Metazoa</taxon>
        <taxon>Ecdysozoa</taxon>
        <taxon>Arthropoda</taxon>
        <taxon>Crustacea</taxon>
        <taxon>Branchiopoda</taxon>
        <taxon>Anostraca</taxon>
        <taxon>Artemiidae</taxon>
        <taxon>Artemia</taxon>
    </lineage>
</organism>